<dbReference type="InterPro" id="IPR003018">
    <property type="entry name" value="GAF"/>
</dbReference>
<dbReference type="SMART" id="SM00331">
    <property type="entry name" value="PP2C_SIG"/>
    <property type="match status" value="1"/>
</dbReference>
<dbReference type="Gene3D" id="3.30.450.40">
    <property type="match status" value="1"/>
</dbReference>
<dbReference type="Pfam" id="PF07228">
    <property type="entry name" value="SpoIIE"/>
    <property type="match status" value="1"/>
</dbReference>
<keyword evidence="3" id="KW-0597">Phosphoprotein</keyword>
<evidence type="ECO:0000256" key="10">
    <source>
        <dbReference type="ARBA" id="ARBA00022989"/>
    </source>
</evidence>
<dbReference type="SUPFAM" id="SSF55781">
    <property type="entry name" value="GAF domain-like"/>
    <property type="match status" value="1"/>
</dbReference>
<dbReference type="SUPFAM" id="SSF55785">
    <property type="entry name" value="PYP-like sensor domain (PAS domain)"/>
    <property type="match status" value="1"/>
</dbReference>
<feature type="compositionally biased region" description="Polar residues" evidence="13">
    <location>
        <begin position="859"/>
        <end position="869"/>
    </location>
</feature>
<keyword evidence="11" id="KW-0902">Two-component regulatory system</keyword>
<keyword evidence="5 14" id="KW-0812">Transmembrane</keyword>
<comment type="subcellular location">
    <subcellularLocation>
        <location evidence="1">Cell membrane</location>
        <topology evidence="1">Multi-pass membrane protein</topology>
    </subcellularLocation>
</comment>
<gene>
    <name evidence="17" type="ORF">GCM10010430_73900</name>
</gene>
<dbReference type="SUPFAM" id="SSF103190">
    <property type="entry name" value="Sensory domain-like"/>
    <property type="match status" value="1"/>
</dbReference>
<evidence type="ECO:0000256" key="6">
    <source>
        <dbReference type="ARBA" id="ARBA00022741"/>
    </source>
</evidence>
<name>A0ABN3EYL7_9ACTN</name>
<dbReference type="InterPro" id="IPR033463">
    <property type="entry name" value="sCache_3"/>
</dbReference>
<dbReference type="CDD" id="cd16936">
    <property type="entry name" value="HATPase_RsbW-like"/>
    <property type="match status" value="1"/>
</dbReference>
<keyword evidence="6" id="KW-0547">Nucleotide-binding</keyword>
<dbReference type="InterPro" id="IPR003594">
    <property type="entry name" value="HATPase_dom"/>
</dbReference>
<dbReference type="InterPro" id="IPR029016">
    <property type="entry name" value="GAF-like_dom_sf"/>
</dbReference>
<keyword evidence="12 14" id="KW-0472">Membrane</keyword>
<dbReference type="InterPro" id="IPR052016">
    <property type="entry name" value="Bact_Sigma-Reg"/>
</dbReference>
<evidence type="ECO:0000256" key="8">
    <source>
        <dbReference type="ARBA" id="ARBA00022801"/>
    </source>
</evidence>
<dbReference type="InterPro" id="IPR001932">
    <property type="entry name" value="PPM-type_phosphatase-like_dom"/>
</dbReference>
<feature type="domain" description="GAF" evidence="15">
    <location>
        <begin position="314"/>
        <end position="509"/>
    </location>
</feature>
<keyword evidence="18" id="KW-1185">Reference proteome</keyword>
<evidence type="ECO:0000256" key="9">
    <source>
        <dbReference type="ARBA" id="ARBA00022840"/>
    </source>
</evidence>
<sequence length="883" mass="94961">MRSVAGQMFLLQVLIVLLLVVAAVVTLLIQARSDRFDEARDRSLAAAESFSHTPGLAATMLGPNPSAVLQPRTEIARQQAGVDFIVVTDRNGIRFTHPEPQLIGKKFVGTIAPSLEQGRITIESVLGPLGHEFQVVVPVYDTGGSIIGIVSAGLKVSRVSSAINQQLPLVLGTGAAALVLATTGTALVGRRLRRQTRGLGTAEMTRMYEHHDAVLHAVREGVVIVGGTGRILLANDQARRLLDLPTDAEGRVVGDPDLHLDPRMAELLASRRVVTDEVVPLGDRLLAINNRPTDRKGGPPGSVATLRDTTELHTLTGTAETARNRLRLLYDASLAVGTTLDIRRTAQELAQIATPRLADYTTVDLAEPVLEGEEPHALGSGASAVLRRVAIAGPGPSPLYQEDELHTFAGTTPQATGFVSGQPVLVPDLSADAGWLTQDRERTQAVIDFGFHSLVTAPLQARGVMMGVVNFWRTRESEPFDEDDLSLAVELANRAALAIDNARRYTREHTMATTLQRHLLPRTLPPHPTLDIAHRYLPAPSGASGDWYDVIPLPGTRTALVIGDVVGHGLHAAATMGRLRTAVQNFSTLDLPPDELLAHLDQLVTQLDQETSDSPSVIAGATCLYAIYDPTSGTCTLAGAGHPAPVVIRPDGTVEVPDVPTNPPLGLGHHPFHTTRLDLPEGSTLVLYTNGLITNHTHDLAAGERALVAALTDQRDRTPQEICDDVLATLTPMRPTDDTALLVARTHLLRPERIADWDVLFAPTAVAAIRTAAARQLARWGLEEEVFTTQIILTELVTNAVQHASGPIHVRLLYDHDTLVCEVSDATDTTPHPRHPAPDDENGRGLLIVTHLTQHWGTRHTPTGKTIWTEQRVAPPSGQAGTR</sequence>
<feature type="domain" description="PPM-type phosphatase" evidence="16">
    <location>
        <begin position="527"/>
        <end position="746"/>
    </location>
</feature>
<dbReference type="Gene3D" id="3.30.450.20">
    <property type="entry name" value="PAS domain"/>
    <property type="match status" value="2"/>
</dbReference>
<dbReference type="EMBL" id="BAAATR010000057">
    <property type="protein sequence ID" value="GAA2277252.1"/>
    <property type="molecule type" value="Genomic_DNA"/>
</dbReference>
<protein>
    <submittedName>
        <fullName evidence="17">SpoIIE family protein phosphatase/ATP-binding protein</fullName>
    </submittedName>
</protein>
<evidence type="ECO:0000256" key="2">
    <source>
        <dbReference type="ARBA" id="ARBA00022475"/>
    </source>
</evidence>
<evidence type="ECO:0000256" key="11">
    <source>
        <dbReference type="ARBA" id="ARBA00023012"/>
    </source>
</evidence>
<dbReference type="Gene3D" id="3.30.565.10">
    <property type="entry name" value="Histidine kinase-like ATPase, C-terminal domain"/>
    <property type="match status" value="1"/>
</dbReference>
<dbReference type="InterPro" id="IPR035965">
    <property type="entry name" value="PAS-like_dom_sf"/>
</dbReference>
<evidence type="ECO:0000256" key="3">
    <source>
        <dbReference type="ARBA" id="ARBA00022553"/>
    </source>
</evidence>
<keyword evidence="9" id="KW-0067">ATP-binding</keyword>
<dbReference type="Pfam" id="PF13581">
    <property type="entry name" value="HATPase_c_2"/>
    <property type="match status" value="1"/>
</dbReference>
<organism evidence="17 18">
    <name type="scientific">Kitasatospora cystarginea</name>
    <dbReference type="NCBI Taxonomy" id="58350"/>
    <lineage>
        <taxon>Bacteria</taxon>
        <taxon>Bacillati</taxon>
        <taxon>Actinomycetota</taxon>
        <taxon>Actinomycetes</taxon>
        <taxon>Kitasatosporales</taxon>
        <taxon>Streptomycetaceae</taxon>
        <taxon>Kitasatospora</taxon>
    </lineage>
</organism>
<evidence type="ECO:0000256" key="13">
    <source>
        <dbReference type="SAM" id="MobiDB-lite"/>
    </source>
</evidence>
<evidence type="ECO:0000313" key="18">
    <source>
        <dbReference type="Proteomes" id="UP001500305"/>
    </source>
</evidence>
<evidence type="ECO:0000256" key="4">
    <source>
        <dbReference type="ARBA" id="ARBA00022679"/>
    </source>
</evidence>
<dbReference type="PANTHER" id="PTHR43156:SF2">
    <property type="entry name" value="STAGE II SPORULATION PROTEIN E"/>
    <property type="match status" value="1"/>
</dbReference>
<feature type="region of interest" description="Disordered" evidence="13">
    <location>
        <begin position="859"/>
        <end position="883"/>
    </location>
</feature>
<dbReference type="PANTHER" id="PTHR43156">
    <property type="entry name" value="STAGE II SPORULATION PROTEIN E-RELATED"/>
    <property type="match status" value="1"/>
</dbReference>
<dbReference type="SUPFAM" id="SSF81606">
    <property type="entry name" value="PP2C-like"/>
    <property type="match status" value="1"/>
</dbReference>
<keyword evidence="7" id="KW-0418">Kinase</keyword>
<dbReference type="InterPro" id="IPR036890">
    <property type="entry name" value="HATPase_C_sf"/>
</dbReference>
<dbReference type="Pfam" id="PF01590">
    <property type="entry name" value="GAF"/>
    <property type="match status" value="1"/>
</dbReference>
<accession>A0ABN3EYL7</accession>
<evidence type="ECO:0000259" key="16">
    <source>
        <dbReference type="SMART" id="SM00331"/>
    </source>
</evidence>
<feature type="transmembrane region" description="Helical" evidence="14">
    <location>
        <begin position="167"/>
        <end position="188"/>
    </location>
</feature>
<evidence type="ECO:0000256" key="7">
    <source>
        <dbReference type="ARBA" id="ARBA00022777"/>
    </source>
</evidence>
<keyword evidence="4" id="KW-0808">Transferase</keyword>
<dbReference type="InterPro" id="IPR029151">
    <property type="entry name" value="Sensor-like_sf"/>
</dbReference>
<keyword evidence="2" id="KW-1003">Cell membrane</keyword>
<dbReference type="Pfam" id="PF17203">
    <property type="entry name" value="sCache_3_2"/>
    <property type="match status" value="1"/>
</dbReference>
<proteinExistence type="predicted"/>
<evidence type="ECO:0000259" key="15">
    <source>
        <dbReference type="SMART" id="SM00065"/>
    </source>
</evidence>
<reference evidence="17 18" key="1">
    <citation type="journal article" date="2019" name="Int. J. Syst. Evol. Microbiol.">
        <title>The Global Catalogue of Microorganisms (GCM) 10K type strain sequencing project: providing services to taxonomists for standard genome sequencing and annotation.</title>
        <authorList>
            <consortium name="The Broad Institute Genomics Platform"/>
            <consortium name="The Broad Institute Genome Sequencing Center for Infectious Disease"/>
            <person name="Wu L."/>
            <person name="Ma J."/>
        </authorList>
    </citation>
    <scope>NUCLEOTIDE SEQUENCE [LARGE SCALE GENOMIC DNA]</scope>
    <source>
        <strain evidence="17 18">JCM 7356</strain>
    </source>
</reference>
<comment type="caution">
    <text evidence="17">The sequence shown here is derived from an EMBL/GenBank/DDBJ whole genome shotgun (WGS) entry which is preliminary data.</text>
</comment>
<evidence type="ECO:0000256" key="5">
    <source>
        <dbReference type="ARBA" id="ARBA00022692"/>
    </source>
</evidence>
<dbReference type="Gene3D" id="3.60.40.10">
    <property type="entry name" value="PPM-type phosphatase domain"/>
    <property type="match status" value="1"/>
</dbReference>
<keyword evidence="8" id="KW-0378">Hydrolase</keyword>
<evidence type="ECO:0000256" key="12">
    <source>
        <dbReference type="ARBA" id="ARBA00023136"/>
    </source>
</evidence>
<dbReference type="InterPro" id="IPR036457">
    <property type="entry name" value="PPM-type-like_dom_sf"/>
</dbReference>
<evidence type="ECO:0000313" key="17">
    <source>
        <dbReference type="EMBL" id="GAA2277252.1"/>
    </source>
</evidence>
<dbReference type="SMART" id="SM00065">
    <property type="entry name" value="GAF"/>
    <property type="match status" value="1"/>
</dbReference>
<dbReference type="Proteomes" id="UP001500305">
    <property type="component" value="Unassembled WGS sequence"/>
</dbReference>
<dbReference type="SUPFAM" id="SSF55874">
    <property type="entry name" value="ATPase domain of HSP90 chaperone/DNA topoisomerase II/histidine kinase"/>
    <property type="match status" value="1"/>
</dbReference>
<evidence type="ECO:0000256" key="1">
    <source>
        <dbReference type="ARBA" id="ARBA00004651"/>
    </source>
</evidence>
<keyword evidence="10 14" id="KW-1133">Transmembrane helix</keyword>
<evidence type="ECO:0000256" key="14">
    <source>
        <dbReference type="SAM" id="Phobius"/>
    </source>
</evidence>